<keyword evidence="4" id="KW-1185">Reference proteome</keyword>
<dbReference type="KEGG" id="bwh:A9C19_03520"/>
<evidence type="ECO:0000313" key="4">
    <source>
        <dbReference type="Proteomes" id="UP000181936"/>
    </source>
</evidence>
<dbReference type="CDD" id="cd01949">
    <property type="entry name" value="GGDEF"/>
    <property type="match status" value="1"/>
</dbReference>
<dbReference type="PANTHER" id="PTHR46663:SF2">
    <property type="entry name" value="GGDEF DOMAIN-CONTAINING PROTEIN"/>
    <property type="match status" value="1"/>
</dbReference>
<dbReference type="NCBIfam" id="TIGR00254">
    <property type="entry name" value="GGDEF"/>
    <property type="match status" value="1"/>
</dbReference>
<dbReference type="PANTHER" id="PTHR46663">
    <property type="entry name" value="DIGUANYLATE CYCLASE DGCT-RELATED"/>
    <property type="match status" value="1"/>
</dbReference>
<evidence type="ECO:0000256" key="1">
    <source>
        <dbReference type="SAM" id="Phobius"/>
    </source>
</evidence>
<sequence length="541" mass="60976">MSSINLRTLFSLTFLCFVVLLTASITLLISNKSSSDIEAEIGDSIAGIAYQMADKLDFFMWSRYSEVELVSEMNLFKESTNLEEIRNVMNQLNDSIPSFSWIGLTDEQGNIKAATDDLLVNESIAKRPVFKEAIEQPFVGDVHEAVLLAELLPNPTDEPLEFVDISFPIYDDKNQFKGVLATHLSWSWSKEIERTIIKPYKSSLDHARKMDIFIIRPKDKRIILGPENLIGTTAPELLISEDNWKVVTWPDGEKYVTGYSTSDGYLTYPGLDWRILVRVPVEQAFASVTHLQEYILLVGVFSAVLFAILGWMIAGKIADPLHEISRAANKLKKGENVEIPHFKLIKDLDILSFSLREMVKTIIQTKSELGEMERLAHKDSLTGLPNRIALYSYINHKLENESLNERYLFLFLDLDGFKDINDTYGHQAGDHLLKVVSSCLQELVKTEGLAARLGGDEFILIKKSTTMNSTKEGEEIGQSIITAINKPISLNEETEVIIRCSVGGAIWPDYSIEPDEVIQLADEALYVSKNKGKNQCTFYTK</sequence>
<evidence type="ECO:0000313" key="3">
    <source>
        <dbReference type="EMBL" id="APH03904.1"/>
    </source>
</evidence>
<feature type="domain" description="GGDEF" evidence="2">
    <location>
        <begin position="405"/>
        <end position="541"/>
    </location>
</feature>
<dbReference type="PROSITE" id="PS50887">
    <property type="entry name" value="GGDEF"/>
    <property type="match status" value="1"/>
</dbReference>
<dbReference type="InterPro" id="IPR043128">
    <property type="entry name" value="Rev_trsase/Diguanyl_cyclase"/>
</dbReference>
<dbReference type="Gene3D" id="3.30.70.270">
    <property type="match status" value="1"/>
</dbReference>
<dbReference type="Proteomes" id="UP000181936">
    <property type="component" value="Chromosome"/>
</dbReference>
<dbReference type="Gene3D" id="6.10.340.10">
    <property type="match status" value="1"/>
</dbReference>
<feature type="transmembrane region" description="Helical" evidence="1">
    <location>
        <begin position="294"/>
        <end position="314"/>
    </location>
</feature>
<dbReference type="CDD" id="cd12914">
    <property type="entry name" value="PDC1_DGC_like"/>
    <property type="match status" value="1"/>
</dbReference>
<dbReference type="InterPro" id="IPR029787">
    <property type="entry name" value="Nucleotide_cyclase"/>
</dbReference>
<dbReference type="InterPro" id="IPR000160">
    <property type="entry name" value="GGDEF_dom"/>
</dbReference>
<protein>
    <recommendedName>
        <fullName evidence="2">GGDEF domain-containing protein</fullName>
    </recommendedName>
</protein>
<evidence type="ECO:0000259" key="2">
    <source>
        <dbReference type="PROSITE" id="PS50887"/>
    </source>
</evidence>
<accession>A0A1L3MNU6</accession>
<keyword evidence="1" id="KW-0812">Transmembrane</keyword>
<dbReference type="InterPro" id="IPR052163">
    <property type="entry name" value="DGC-Regulatory_Protein"/>
</dbReference>
<dbReference type="Gene3D" id="3.30.450.20">
    <property type="entry name" value="PAS domain"/>
    <property type="match status" value="1"/>
</dbReference>
<dbReference type="RefSeq" id="WP_072578697.1">
    <property type="nucleotide sequence ID" value="NZ_CP016020.1"/>
</dbReference>
<keyword evidence="1" id="KW-0472">Membrane</keyword>
<gene>
    <name evidence="3" type="ORF">A9C19_03520</name>
</gene>
<name>A0A1L3MNU6_9BACI</name>
<dbReference type="EMBL" id="CP016020">
    <property type="protein sequence ID" value="APH03904.1"/>
    <property type="molecule type" value="Genomic_DNA"/>
</dbReference>
<dbReference type="SMART" id="SM00267">
    <property type="entry name" value="GGDEF"/>
    <property type="match status" value="1"/>
</dbReference>
<dbReference type="SUPFAM" id="SSF55073">
    <property type="entry name" value="Nucleotide cyclase"/>
    <property type="match status" value="1"/>
</dbReference>
<dbReference type="STRING" id="1547283.A9C19_03520"/>
<dbReference type="Pfam" id="PF00990">
    <property type="entry name" value="GGDEF"/>
    <property type="match status" value="1"/>
</dbReference>
<organism evidence="3 4">
    <name type="scientific">Bacillus weihaiensis</name>
    <dbReference type="NCBI Taxonomy" id="1547283"/>
    <lineage>
        <taxon>Bacteria</taxon>
        <taxon>Bacillati</taxon>
        <taxon>Bacillota</taxon>
        <taxon>Bacilli</taxon>
        <taxon>Bacillales</taxon>
        <taxon>Bacillaceae</taxon>
        <taxon>Bacillus</taxon>
    </lineage>
</organism>
<reference evidence="3 4" key="1">
    <citation type="journal article" date="2016" name="Sci. Rep.">
        <title>Complete genome sequence and transcriptomic analysis of a novel marine strain Bacillus weihaiensis reveals the mechanism of brown algae degradation.</title>
        <authorList>
            <person name="Zhu Y."/>
            <person name="Chen P."/>
            <person name="Bao Y."/>
            <person name="Men Y."/>
            <person name="Zeng Y."/>
            <person name="Yang J."/>
            <person name="Sun J."/>
            <person name="Sun Y."/>
        </authorList>
    </citation>
    <scope>NUCLEOTIDE SEQUENCE [LARGE SCALE GENOMIC DNA]</scope>
    <source>
        <strain evidence="3 4">Alg07</strain>
    </source>
</reference>
<dbReference type="OrthoDB" id="9759607at2"/>
<dbReference type="AlphaFoldDB" id="A0A1L3MNU6"/>
<proteinExistence type="predicted"/>
<keyword evidence="1" id="KW-1133">Transmembrane helix</keyword>